<sequence>MKTSTSELKEVKAMVNELTKTMNEVTRKLQDRKGPESRKCESKKGKEPILTVKKTDVRFFEFVDNKECQSIRTTIKEKVLDAKNCLNIEKDTDQKTFNIRNLRKHRYMVEEEPTQSEAITIPALDI</sequence>
<name>A0A9N8VKW6_9GLOM</name>
<reference evidence="2" key="1">
    <citation type="submission" date="2021-06" db="EMBL/GenBank/DDBJ databases">
        <authorList>
            <person name="Kallberg Y."/>
            <person name="Tangrot J."/>
            <person name="Rosling A."/>
        </authorList>
    </citation>
    <scope>NUCLEOTIDE SEQUENCE</scope>
    <source>
        <strain evidence="2">IN212</strain>
    </source>
</reference>
<proteinExistence type="predicted"/>
<keyword evidence="3" id="KW-1185">Reference proteome</keyword>
<dbReference type="Proteomes" id="UP000789396">
    <property type="component" value="Unassembled WGS sequence"/>
</dbReference>
<evidence type="ECO:0000256" key="1">
    <source>
        <dbReference type="SAM" id="MobiDB-lite"/>
    </source>
</evidence>
<comment type="caution">
    <text evidence="2">The sequence shown here is derived from an EMBL/GenBank/DDBJ whole genome shotgun (WGS) entry which is preliminary data.</text>
</comment>
<accession>A0A9N8VKW6</accession>
<dbReference type="EMBL" id="CAJVPZ010000257">
    <property type="protein sequence ID" value="CAG8459013.1"/>
    <property type="molecule type" value="Genomic_DNA"/>
</dbReference>
<dbReference type="OrthoDB" id="2473657at2759"/>
<organism evidence="2 3">
    <name type="scientific">Racocetra fulgida</name>
    <dbReference type="NCBI Taxonomy" id="60492"/>
    <lineage>
        <taxon>Eukaryota</taxon>
        <taxon>Fungi</taxon>
        <taxon>Fungi incertae sedis</taxon>
        <taxon>Mucoromycota</taxon>
        <taxon>Glomeromycotina</taxon>
        <taxon>Glomeromycetes</taxon>
        <taxon>Diversisporales</taxon>
        <taxon>Gigasporaceae</taxon>
        <taxon>Racocetra</taxon>
    </lineage>
</organism>
<gene>
    <name evidence="2" type="ORF">RFULGI_LOCUS596</name>
</gene>
<evidence type="ECO:0000313" key="2">
    <source>
        <dbReference type="EMBL" id="CAG8459013.1"/>
    </source>
</evidence>
<feature type="region of interest" description="Disordered" evidence="1">
    <location>
        <begin position="27"/>
        <end position="46"/>
    </location>
</feature>
<dbReference type="AlphaFoldDB" id="A0A9N8VKW6"/>
<evidence type="ECO:0000313" key="3">
    <source>
        <dbReference type="Proteomes" id="UP000789396"/>
    </source>
</evidence>
<protein>
    <submittedName>
        <fullName evidence="2">6261_t:CDS:1</fullName>
    </submittedName>
</protein>